<protein>
    <recommendedName>
        <fullName evidence="5">SLH domain-containing protein</fullName>
    </recommendedName>
</protein>
<evidence type="ECO:0000313" key="7">
    <source>
        <dbReference type="Proteomes" id="UP001500187"/>
    </source>
</evidence>
<gene>
    <name evidence="6" type="ORF">GCM10023352_05440</name>
</gene>
<dbReference type="InterPro" id="IPR017853">
    <property type="entry name" value="GH"/>
</dbReference>
<evidence type="ECO:0000256" key="3">
    <source>
        <dbReference type="ARBA" id="ARBA00023295"/>
    </source>
</evidence>
<feature type="domain" description="SLH" evidence="5">
    <location>
        <begin position="371"/>
        <end position="434"/>
    </location>
</feature>
<dbReference type="CDD" id="cd06412">
    <property type="entry name" value="GH25_CH-type"/>
    <property type="match status" value="1"/>
</dbReference>
<dbReference type="Proteomes" id="UP001500187">
    <property type="component" value="Unassembled WGS sequence"/>
</dbReference>
<proteinExistence type="inferred from homology"/>
<comment type="similarity">
    <text evidence="1">Belongs to the glycosyl hydrolase 25 family.</text>
</comment>
<dbReference type="PROSITE" id="PS51272">
    <property type="entry name" value="SLH"/>
    <property type="match status" value="3"/>
</dbReference>
<evidence type="ECO:0000256" key="4">
    <source>
        <dbReference type="SAM" id="SignalP"/>
    </source>
</evidence>
<accession>A0ABP9B3Y8</accession>
<dbReference type="Pfam" id="PF01183">
    <property type="entry name" value="Glyco_hydro_25"/>
    <property type="match status" value="1"/>
</dbReference>
<dbReference type="InterPro" id="IPR001119">
    <property type="entry name" value="SLH_dom"/>
</dbReference>
<name>A0ABP9B3Y8_9MICC</name>
<feature type="domain" description="SLH" evidence="5">
    <location>
        <begin position="435"/>
        <end position="487"/>
    </location>
</feature>
<sequence length="487" mass="53824">MRPAVALLALASASYLVPAHAVPAELSDVGMESRSIQQKETPLPVTGGDNPGAQMGHVFKNAEQEGAGVEQNGLVDAVQSDLPPAPGVLGMDVSGWQPNVNWVNEYAKGARFAYVKASEGSYYTSDDFSSQYLGADRVGMLRGAYHFAIPSLTSGAEQARFFIANGGGWSPDGRTLPGLLDIEYNPYPQLGNMCFNMSPAQMNRWITDFTETYRGITGRYPAIYTTTHWWRNCTGNTEAFNFMPLHLASYSHQPGAMPNGWVEQDIWQYSDAGPFAGDSNIFNGTMSDLRGFAANANYRPVGSTRPLVTGKDFIDVPPHHAFYGEVNWLSSNGISRGWEDGTYRPTTSITREAMAAFMYRMAGEPNYSPPARSRFSDVPTSHHFYKEISWLADQGITRGWDDGTFRPDESISREAMAAFFYRLAGEPAVVGASPFLDVRRGDTFNREITWLASTGITRGWDDGTFRPQTPVTREAMAAFMYRFTYRS</sequence>
<dbReference type="PANTHER" id="PTHR34135">
    <property type="entry name" value="LYSOZYME"/>
    <property type="match status" value="1"/>
</dbReference>
<dbReference type="EMBL" id="BAABKP010000001">
    <property type="protein sequence ID" value="GAA4790347.1"/>
    <property type="molecule type" value="Genomic_DNA"/>
</dbReference>
<feature type="signal peptide" evidence="4">
    <location>
        <begin position="1"/>
        <end position="21"/>
    </location>
</feature>
<comment type="caution">
    <text evidence="6">The sequence shown here is derived from an EMBL/GenBank/DDBJ whole genome shotgun (WGS) entry which is preliminary data.</text>
</comment>
<dbReference type="SMART" id="SM00641">
    <property type="entry name" value="Glyco_25"/>
    <property type="match status" value="1"/>
</dbReference>
<evidence type="ECO:0000256" key="1">
    <source>
        <dbReference type="ARBA" id="ARBA00010646"/>
    </source>
</evidence>
<dbReference type="InterPro" id="IPR018077">
    <property type="entry name" value="Glyco_hydro_fam25_subgr"/>
</dbReference>
<evidence type="ECO:0000313" key="6">
    <source>
        <dbReference type="EMBL" id="GAA4790347.1"/>
    </source>
</evidence>
<keyword evidence="2" id="KW-0378">Hydrolase</keyword>
<dbReference type="SUPFAM" id="SSF51445">
    <property type="entry name" value="(Trans)glycosidases"/>
    <property type="match status" value="1"/>
</dbReference>
<dbReference type="PANTHER" id="PTHR34135:SF2">
    <property type="entry name" value="LYSOZYME"/>
    <property type="match status" value="1"/>
</dbReference>
<feature type="chain" id="PRO_5046970431" description="SLH domain-containing protein" evidence="4">
    <location>
        <begin position="22"/>
        <end position="487"/>
    </location>
</feature>
<dbReference type="Pfam" id="PF00395">
    <property type="entry name" value="SLH"/>
    <property type="match status" value="3"/>
</dbReference>
<evidence type="ECO:0000259" key="5">
    <source>
        <dbReference type="PROSITE" id="PS51272"/>
    </source>
</evidence>
<keyword evidence="7" id="KW-1185">Reference proteome</keyword>
<keyword evidence="4" id="KW-0732">Signal</keyword>
<reference evidence="7" key="1">
    <citation type="journal article" date="2019" name="Int. J. Syst. Evol. Microbiol.">
        <title>The Global Catalogue of Microorganisms (GCM) 10K type strain sequencing project: providing services to taxonomists for standard genome sequencing and annotation.</title>
        <authorList>
            <consortium name="The Broad Institute Genomics Platform"/>
            <consortium name="The Broad Institute Genome Sequencing Center for Infectious Disease"/>
            <person name="Wu L."/>
            <person name="Ma J."/>
        </authorList>
    </citation>
    <scope>NUCLEOTIDE SEQUENCE [LARGE SCALE GENOMIC DNA]</scope>
    <source>
        <strain evidence="7">JCM 18541</strain>
    </source>
</reference>
<dbReference type="Gene3D" id="3.20.20.80">
    <property type="entry name" value="Glycosidases"/>
    <property type="match status" value="1"/>
</dbReference>
<feature type="domain" description="SLH" evidence="5">
    <location>
        <begin position="309"/>
        <end position="370"/>
    </location>
</feature>
<dbReference type="InterPro" id="IPR002053">
    <property type="entry name" value="Glyco_hydro_25"/>
</dbReference>
<keyword evidence="3" id="KW-0326">Glycosidase</keyword>
<evidence type="ECO:0000256" key="2">
    <source>
        <dbReference type="ARBA" id="ARBA00022801"/>
    </source>
</evidence>
<dbReference type="PROSITE" id="PS51904">
    <property type="entry name" value="GLYCOSYL_HYDROL_F25_2"/>
    <property type="match status" value="1"/>
</dbReference>
<organism evidence="6 7">
    <name type="scientific">Rothia endophytica</name>
    <dbReference type="NCBI Taxonomy" id="1324766"/>
    <lineage>
        <taxon>Bacteria</taxon>
        <taxon>Bacillati</taxon>
        <taxon>Actinomycetota</taxon>
        <taxon>Actinomycetes</taxon>
        <taxon>Micrococcales</taxon>
        <taxon>Micrococcaceae</taxon>
        <taxon>Rothia</taxon>
    </lineage>
</organism>